<dbReference type="SUPFAM" id="SSF52540">
    <property type="entry name" value="P-loop containing nucleoside triphosphate hydrolases"/>
    <property type="match status" value="1"/>
</dbReference>
<dbReference type="InterPro" id="IPR027417">
    <property type="entry name" value="P-loop_NTPase"/>
</dbReference>
<feature type="non-terminal residue" evidence="1">
    <location>
        <position position="184"/>
    </location>
</feature>
<dbReference type="AlphaFoldDB" id="X1VQ78"/>
<protein>
    <submittedName>
        <fullName evidence="1">Uncharacterized protein</fullName>
    </submittedName>
</protein>
<dbReference type="Gene3D" id="3.40.50.300">
    <property type="entry name" value="P-loop containing nucleotide triphosphate hydrolases"/>
    <property type="match status" value="1"/>
</dbReference>
<comment type="caution">
    <text evidence="1">The sequence shown here is derived from an EMBL/GenBank/DDBJ whole genome shotgun (WGS) entry which is preliminary data.</text>
</comment>
<accession>X1VQ78</accession>
<name>X1VQ78_9ZZZZ</name>
<gene>
    <name evidence="1" type="ORF">S12H4_58352</name>
</gene>
<feature type="non-terminal residue" evidence="1">
    <location>
        <position position="1"/>
    </location>
</feature>
<dbReference type="EMBL" id="BARW01037880">
    <property type="protein sequence ID" value="GAJ18821.1"/>
    <property type="molecule type" value="Genomic_DNA"/>
</dbReference>
<reference evidence="1" key="1">
    <citation type="journal article" date="2014" name="Front. Microbiol.">
        <title>High frequency of phylogenetically diverse reductive dehalogenase-homologous genes in deep subseafloor sedimentary metagenomes.</title>
        <authorList>
            <person name="Kawai M."/>
            <person name="Futagami T."/>
            <person name="Toyoda A."/>
            <person name="Takaki Y."/>
            <person name="Nishi S."/>
            <person name="Hori S."/>
            <person name="Arai W."/>
            <person name="Tsubouchi T."/>
            <person name="Morono Y."/>
            <person name="Uchiyama I."/>
            <person name="Ito T."/>
            <person name="Fujiyama A."/>
            <person name="Inagaki F."/>
            <person name="Takami H."/>
        </authorList>
    </citation>
    <scope>NUCLEOTIDE SEQUENCE</scope>
    <source>
        <strain evidence="1">Expedition CK06-06</strain>
    </source>
</reference>
<proteinExistence type="predicted"/>
<sequence length="184" mass="20864">DILKEALQVEKDGEERYRSEGYGQYYGWEWFQVHAPTPRLHKMVTEKILDITLSTRSGTHFRVKEPELALEVIKALEEPTLQPPPSVIPENLFNIIVGHDNIKTLVRYAIDAEKAVHLLFTGPPASAKTLFLMELARLPDSYYCLAQTTSQAGLANLLFTYQPQFLLIDEIDRLTGEHVGVLNS</sequence>
<evidence type="ECO:0000313" key="1">
    <source>
        <dbReference type="EMBL" id="GAJ18821.1"/>
    </source>
</evidence>
<organism evidence="1">
    <name type="scientific">marine sediment metagenome</name>
    <dbReference type="NCBI Taxonomy" id="412755"/>
    <lineage>
        <taxon>unclassified sequences</taxon>
        <taxon>metagenomes</taxon>
        <taxon>ecological metagenomes</taxon>
    </lineage>
</organism>